<comment type="caution">
    <text evidence="1">The sequence shown here is derived from an EMBL/GenBank/DDBJ whole genome shotgun (WGS) entry which is preliminary data.</text>
</comment>
<proteinExistence type="predicted"/>
<protein>
    <submittedName>
        <fullName evidence="1">Uncharacterized protein</fullName>
    </submittedName>
</protein>
<name>A0A162BBP5_9GAMM</name>
<dbReference type="PATRIC" id="fig|1365257.3.peg.352"/>
<reference evidence="1 2" key="1">
    <citation type="submission" date="2013-07" db="EMBL/GenBank/DDBJ databases">
        <title>Comparative Genomic and Metabolomic Analysis of Twelve Strains of Pseudoalteromonas luteoviolacea.</title>
        <authorList>
            <person name="Vynne N.G."/>
            <person name="Mansson M."/>
            <person name="Gram L."/>
        </authorList>
    </citation>
    <scope>NUCLEOTIDE SEQUENCE [LARGE SCALE GENOMIC DNA]</scope>
    <source>
        <strain evidence="1 2">S4060-1</strain>
    </source>
</reference>
<accession>A0A162BBP5</accession>
<dbReference type="AlphaFoldDB" id="A0A162BBP5"/>
<evidence type="ECO:0000313" key="2">
    <source>
        <dbReference type="Proteomes" id="UP000076661"/>
    </source>
</evidence>
<dbReference type="EMBL" id="AUXX01000003">
    <property type="protein sequence ID" value="KZN69795.1"/>
    <property type="molecule type" value="Genomic_DNA"/>
</dbReference>
<organism evidence="1 2">
    <name type="scientific">Pseudoalteromonas luteoviolacea S4060-1</name>
    <dbReference type="NCBI Taxonomy" id="1365257"/>
    <lineage>
        <taxon>Bacteria</taxon>
        <taxon>Pseudomonadati</taxon>
        <taxon>Pseudomonadota</taxon>
        <taxon>Gammaproteobacteria</taxon>
        <taxon>Alteromonadales</taxon>
        <taxon>Pseudoalteromonadaceae</taxon>
        <taxon>Pseudoalteromonas</taxon>
    </lineage>
</organism>
<gene>
    <name evidence="1" type="ORF">N478_09870</name>
</gene>
<sequence length="92" mass="10965">MDTPLDTILDTWQIEYECFCTLYFSMAWLKEKQGEISQCFIINLHKSILKVQFKYGFPSNLYKAIKINALYFKRQVQIKPNVKFCNKKAIPF</sequence>
<evidence type="ECO:0000313" key="1">
    <source>
        <dbReference type="EMBL" id="KZN69795.1"/>
    </source>
</evidence>
<dbReference type="Proteomes" id="UP000076661">
    <property type="component" value="Unassembled WGS sequence"/>
</dbReference>